<dbReference type="PROSITE" id="PS52035">
    <property type="entry name" value="PEPTIDASE_M14"/>
    <property type="match status" value="1"/>
</dbReference>
<evidence type="ECO:0000256" key="9">
    <source>
        <dbReference type="ARBA" id="ARBA00023049"/>
    </source>
</evidence>
<gene>
    <name evidence="13" type="ORF">CUNI_LOCUS16800</name>
</gene>
<comment type="caution">
    <text evidence="11">Lacks conserved residue(s) required for the propagation of feature annotation.</text>
</comment>
<dbReference type="Pfam" id="PF00246">
    <property type="entry name" value="Peptidase_M14"/>
    <property type="match status" value="1"/>
</dbReference>
<keyword evidence="6" id="KW-0732">Signal</keyword>
<evidence type="ECO:0000256" key="7">
    <source>
        <dbReference type="ARBA" id="ARBA00022801"/>
    </source>
</evidence>
<evidence type="ECO:0000256" key="5">
    <source>
        <dbReference type="ARBA" id="ARBA00022723"/>
    </source>
</evidence>
<evidence type="ECO:0000256" key="3">
    <source>
        <dbReference type="ARBA" id="ARBA00022645"/>
    </source>
</evidence>
<dbReference type="InterPro" id="IPR003146">
    <property type="entry name" value="M14A_act_pep"/>
</dbReference>
<evidence type="ECO:0000256" key="4">
    <source>
        <dbReference type="ARBA" id="ARBA00022670"/>
    </source>
</evidence>
<evidence type="ECO:0000256" key="11">
    <source>
        <dbReference type="PROSITE-ProRule" id="PRU01379"/>
    </source>
</evidence>
<keyword evidence="7" id="KW-0378">Hydrolase</keyword>
<reference evidence="13" key="1">
    <citation type="submission" date="2021-04" db="EMBL/GenBank/DDBJ databases">
        <authorList>
            <consortium name="Molecular Ecology Group"/>
        </authorList>
    </citation>
    <scope>NUCLEOTIDE SEQUENCE</scope>
</reference>
<dbReference type="GO" id="GO:0008270">
    <property type="term" value="F:zinc ion binding"/>
    <property type="evidence" value="ECO:0007669"/>
    <property type="project" value="InterPro"/>
</dbReference>
<organism evidence="13 14">
    <name type="scientific">Candidula unifasciata</name>
    <dbReference type="NCBI Taxonomy" id="100452"/>
    <lineage>
        <taxon>Eukaryota</taxon>
        <taxon>Metazoa</taxon>
        <taxon>Spiralia</taxon>
        <taxon>Lophotrochozoa</taxon>
        <taxon>Mollusca</taxon>
        <taxon>Gastropoda</taxon>
        <taxon>Heterobranchia</taxon>
        <taxon>Euthyneura</taxon>
        <taxon>Panpulmonata</taxon>
        <taxon>Eupulmonata</taxon>
        <taxon>Stylommatophora</taxon>
        <taxon>Helicina</taxon>
        <taxon>Helicoidea</taxon>
        <taxon>Geomitridae</taxon>
        <taxon>Candidula</taxon>
    </lineage>
</organism>
<keyword evidence="3" id="KW-0121">Carboxypeptidase</keyword>
<evidence type="ECO:0000256" key="2">
    <source>
        <dbReference type="ARBA" id="ARBA00005988"/>
    </source>
</evidence>
<dbReference type="PANTHER" id="PTHR11705">
    <property type="entry name" value="PROTEASE FAMILY M14 CARBOXYPEPTIDASE A,B"/>
    <property type="match status" value="1"/>
</dbReference>
<comment type="caution">
    <text evidence="13">The sequence shown here is derived from an EMBL/GenBank/DDBJ whole genome shotgun (WGS) entry which is preliminary data.</text>
</comment>
<dbReference type="GO" id="GO:0004181">
    <property type="term" value="F:metallocarboxypeptidase activity"/>
    <property type="evidence" value="ECO:0007669"/>
    <property type="project" value="InterPro"/>
</dbReference>
<dbReference type="SMART" id="SM00631">
    <property type="entry name" value="Zn_pept"/>
    <property type="match status" value="1"/>
</dbReference>
<dbReference type="Pfam" id="PF02244">
    <property type="entry name" value="Propep_M14"/>
    <property type="match status" value="1"/>
</dbReference>
<evidence type="ECO:0000256" key="6">
    <source>
        <dbReference type="ARBA" id="ARBA00022729"/>
    </source>
</evidence>
<keyword evidence="8" id="KW-0862">Zinc</keyword>
<evidence type="ECO:0000259" key="12">
    <source>
        <dbReference type="PROSITE" id="PS52035"/>
    </source>
</evidence>
<keyword evidence="14" id="KW-1185">Reference proteome</keyword>
<evidence type="ECO:0000256" key="8">
    <source>
        <dbReference type="ARBA" id="ARBA00022833"/>
    </source>
</evidence>
<dbReference type="EMBL" id="CAJHNH020004557">
    <property type="protein sequence ID" value="CAG5131242.1"/>
    <property type="molecule type" value="Genomic_DNA"/>
</dbReference>
<evidence type="ECO:0000256" key="10">
    <source>
        <dbReference type="ARBA" id="ARBA00023157"/>
    </source>
</evidence>
<dbReference type="OrthoDB" id="3626597at2759"/>
<keyword evidence="9" id="KW-0482">Metalloprotease</keyword>
<dbReference type="Gene3D" id="3.40.630.10">
    <property type="entry name" value="Zn peptidases"/>
    <property type="match status" value="1"/>
</dbReference>
<feature type="non-terminal residue" evidence="13">
    <location>
        <position position="1"/>
    </location>
</feature>
<comment type="similarity">
    <text evidence="2 11">Belongs to the peptidase M14 family.</text>
</comment>
<dbReference type="Gene3D" id="3.30.70.340">
    <property type="entry name" value="Metallocarboxypeptidase-like"/>
    <property type="match status" value="1"/>
</dbReference>
<dbReference type="GO" id="GO:0005615">
    <property type="term" value="C:extracellular space"/>
    <property type="evidence" value="ECO:0007669"/>
    <property type="project" value="TreeGrafter"/>
</dbReference>
<dbReference type="AlphaFoldDB" id="A0A8S3ZU11"/>
<keyword evidence="4" id="KW-0645">Protease</keyword>
<dbReference type="InterPro" id="IPR036990">
    <property type="entry name" value="M14A-like_propep"/>
</dbReference>
<dbReference type="SUPFAM" id="SSF53187">
    <property type="entry name" value="Zn-dependent exopeptidases"/>
    <property type="match status" value="1"/>
</dbReference>
<evidence type="ECO:0000256" key="1">
    <source>
        <dbReference type="ARBA" id="ARBA00001947"/>
    </source>
</evidence>
<comment type="cofactor">
    <cofactor evidence="1">
        <name>Zn(2+)</name>
        <dbReference type="ChEBI" id="CHEBI:29105"/>
    </cofactor>
</comment>
<dbReference type="Proteomes" id="UP000678393">
    <property type="component" value="Unassembled WGS sequence"/>
</dbReference>
<feature type="domain" description="Peptidase M14" evidence="12">
    <location>
        <begin position="100"/>
        <end position="407"/>
    </location>
</feature>
<dbReference type="GO" id="GO:0006508">
    <property type="term" value="P:proteolysis"/>
    <property type="evidence" value="ECO:0007669"/>
    <property type="project" value="UniProtKB-KW"/>
</dbReference>
<sequence>HFPSFVYVRDTPDAQFLTGLVEKYPRLDFWIPPVSKRNSTVLVPPHIVQEFKVAVNKHGMRTFVLSDDVQSIVDAGSKRTPEKVVLEKMRASGQVVDHYNYHNYSTIRDYINKLESKYPRSVGVSTLTFFTQEGRYVTFAKLSNPYSSNKKPVIIVEAGIHGREWIAPAATLWFMEKMLQDYQSREPTAKLMLDKYDWFVVPVTNPDGYQYSHTTASDPMWTKNRRYIRRACRGVDLNRNFNTKIGTSDANLRDQCETEFYHGYEPFSEPESLNIRDLFDSLQPRVVAYVSVRAYGQSLLVPWSYTSDVSRPANHDKLDRVASLMARALSQRHGNEYSYGIADQRLDHAVSGNVIDWVQAKKPDVYAVMLKLRPSISAMNGFLLPSSEIIPTGEELYDSLAVLAREIPS</sequence>
<dbReference type="PANTHER" id="PTHR11705:SF139">
    <property type="entry name" value="PEPTIDASE M14 CARBOXYPEPTIDASE A DOMAIN-CONTAINING PROTEIN"/>
    <property type="match status" value="1"/>
</dbReference>
<proteinExistence type="inferred from homology"/>
<dbReference type="PROSITE" id="PS00132">
    <property type="entry name" value="CARBOXYPEPT_ZN_1"/>
    <property type="match status" value="1"/>
</dbReference>
<keyword evidence="5" id="KW-0479">Metal-binding</keyword>
<dbReference type="FunFam" id="3.40.630.10:FF:000084">
    <property type="entry name" value="Carboxypeptidase B2"/>
    <property type="match status" value="1"/>
</dbReference>
<evidence type="ECO:0000313" key="14">
    <source>
        <dbReference type="Proteomes" id="UP000678393"/>
    </source>
</evidence>
<dbReference type="InterPro" id="IPR057246">
    <property type="entry name" value="CARBOXYPEPT_ZN_1"/>
</dbReference>
<name>A0A8S3ZU11_9EUPU</name>
<evidence type="ECO:0000313" key="13">
    <source>
        <dbReference type="EMBL" id="CAG5131242.1"/>
    </source>
</evidence>
<accession>A0A8S3ZU11</accession>
<protein>
    <recommendedName>
        <fullName evidence="12">Peptidase M14 domain-containing protein</fullName>
    </recommendedName>
</protein>
<dbReference type="SUPFAM" id="SSF54897">
    <property type="entry name" value="Protease propeptides/inhibitors"/>
    <property type="match status" value="1"/>
</dbReference>
<keyword evidence="10" id="KW-1015">Disulfide bond</keyword>
<dbReference type="InterPro" id="IPR000834">
    <property type="entry name" value="Peptidase_M14"/>
</dbReference>